<feature type="compositionally biased region" description="Basic and acidic residues" evidence="3">
    <location>
        <begin position="374"/>
        <end position="386"/>
    </location>
</feature>
<dbReference type="Proteomes" id="UP000695000">
    <property type="component" value="Unplaced"/>
</dbReference>
<gene>
    <name evidence="5" type="primary">LOC108559258</name>
</gene>
<evidence type="ECO:0000256" key="3">
    <source>
        <dbReference type="SAM" id="MobiDB-lite"/>
    </source>
</evidence>
<organism evidence="4 5">
    <name type="scientific">Nicrophorus vespilloides</name>
    <name type="common">Boreal carrion beetle</name>
    <dbReference type="NCBI Taxonomy" id="110193"/>
    <lineage>
        <taxon>Eukaryota</taxon>
        <taxon>Metazoa</taxon>
        <taxon>Ecdysozoa</taxon>
        <taxon>Arthropoda</taxon>
        <taxon>Hexapoda</taxon>
        <taxon>Insecta</taxon>
        <taxon>Pterygota</taxon>
        <taxon>Neoptera</taxon>
        <taxon>Endopterygota</taxon>
        <taxon>Coleoptera</taxon>
        <taxon>Polyphaga</taxon>
        <taxon>Staphyliniformia</taxon>
        <taxon>Silphidae</taxon>
        <taxon>Nicrophorinae</taxon>
        <taxon>Nicrophorus</taxon>
    </lineage>
</organism>
<reference evidence="5" key="1">
    <citation type="submission" date="2025-08" db="UniProtKB">
        <authorList>
            <consortium name="RefSeq"/>
        </authorList>
    </citation>
    <scope>IDENTIFICATION</scope>
    <source>
        <tissue evidence="5">Whole Larva</tissue>
    </source>
</reference>
<keyword evidence="4" id="KW-1185">Reference proteome</keyword>
<dbReference type="RefSeq" id="XP_017771959.1">
    <property type="nucleotide sequence ID" value="XM_017916470.1"/>
</dbReference>
<proteinExistence type="predicted"/>
<feature type="region of interest" description="Disordered" evidence="3">
    <location>
        <begin position="374"/>
        <end position="403"/>
    </location>
</feature>
<evidence type="ECO:0000313" key="4">
    <source>
        <dbReference type="Proteomes" id="UP000695000"/>
    </source>
</evidence>
<dbReference type="PANTHER" id="PTHR21551">
    <property type="entry name" value="TOPOISOMERASE II-ASSOCIATED PROTEIN PAT1"/>
    <property type="match status" value="1"/>
</dbReference>
<accession>A0ABM1MBK9</accession>
<dbReference type="InterPro" id="IPR039900">
    <property type="entry name" value="Pat1-like"/>
</dbReference>
<feature type="region of interest" description="Disordered" evidence="3">
    <location>
        <begin position="118"/>
        <end position="148"/>
    </location>
</feature>
<sequence length="738" mass="84797">MANTFFGFDTLNDHEITYIGGEDVVDGRDGEESEYDALNDETFGGLGDSAVVDDWEQQHEQFAEIAENNKHIDHLENCISQLVCDDSDESISSDGDIFNSNNLLLSLKQSLSKELNLYDNNGPKNEKSVWKHEQSGPPPAQPGTNSQVPSKICTVEELERGLMQQKPMQFPPKYSGPMWPVQPPVQPPQHYPPGLYPIGKQLPPGFGLMIRPNMPPQPANIPPGFRMPMPAQNMMLRSNYLGQYLTHAPPPGKMMLYNMNYPSGMPRNNNNIQPPPPMLRHQQPSSPHLQQQQHQRLQHLHTTLSRSFDNILNDNSTMQKFIEMSRIPVKDEYDGLMTNREKQWLLNIQQIQLNTGTPYFDDYYYTVFKERKAKNNKDNHRNADRRFQRHNHRNNQQDRQDNALTSRVYTPLQFENSLGKLQCGSVTAPRKIIDMDVVTLEKDSESTPTRDTRKTKQLLLELEGLYNMLLKAEDLLNPVAIYNTDKLVQQKQKQRLRELDTASTPEQKQEILKLLQEESTSNPEKPSDYISKIMTAFLQDDKVASYLNIRKGKMLLLRVLPQILSDNRSRTELELWTKILTSLPIVGRRDTAGDNILPSFHPYFKRYIQACQIADILELVSGLVEVVRQENSRSTPLSHQAKSPLYFITANKFGVSALVTMFIRAEYLIYANEVSDKQKTEWINFVVNWADLIVSGRGNIARPIELIPRKAYERHTTRITTLTDEKKMLLEKHYVELV</sequence>
<evidence type="ECO:0000313" key="5">
    <source>
        <dbReference type="RefSeq" id="XP_017771959.1"/>
    </source>
</evidence>
<feature type="compositionally biased region" description="Basic and acidic residues" evidence="3">
    <location>
        <begin position="124"/>
        <end position="134"/>
    </location>
</feature>
<dbReference type="GeneID" id="108559258"/>
<keyword evidence="2" id="KW-0963">Cytoplasm</keyword>
<evidence type="ECO:0000256" key="2">
    <source>
        <dbReference type="ARBA" id="ARBA00022490"/>
    </source>
</evidence>
<dbReference type="PANTHER" id="PTHR21551:SF0">
    <property type="entry name" value="PROTEIN ASSOCIATED WITH TOPO II RELATED-1, ISOFORM A"/>
    <property type="match status" value="1"/>
</dbReference>
<comment type="subcellular location">
    <subcellularLocation>
        <location evidence="1">Cytoplasm</location>
        <location evidence="1">P-body</location>
    </subcellularLocation>
</comment>
<evidence type="ECO:0000256" key="1">
    <source>
        <dbReference type="ARBA" id="ARBA00004201"/>
    </source>
</evidence>
<name>A0ABM1MBK9_NICVS</name>
<protein>
    <submittedName>
        <fullName evidence="5">Protein PAT1 homolog 1</fullName>
    </submittedName>
</protein>